<feature type="compositionally biased region" description="Low complexity" evidence="13">
    <location>
        <begin position="698"/>
        <end position="710"/>
    </location>
</feature>
<gene>
    <name evidence="16" type="ORF">QVE165_LOCUS9555</name>
</gene>
<dbReference type="InterPro" id="IPR041977">
    <property type="entry name" value="KOW_Spt5_4"/>
</dbReference>
<reference evidence="16" key="1">
    <citation type="submission" date="2021-02" db="EMBL/GenBank/DDBJ databases">
        <authorList>
            <person name="Nowell W R."/>
        </authorList>
    </citation>
    <scope>NUCLEOTIDE SEQUENCE</scope>
</reference>
<feature type="compositionally biased region" description="Polar residues" evidence="13">
    <location>
        <begin position="932"/>
        <end position="951"/>
    </location>
</feature>
<keyword evidence="6" id="KW-0597">Phosphoprotein</keyword>
<dbReference type="Proteomes" id="UP000663832">
    <property type="component" value="Unassembled WGS sequence"/>
</dbReference>
<proteinExistence type="inferred from homology"/>
<feature type="region of interest" description="Disordered" evidence="13">
    <location>
        <begin position="134"/>
        <end position="156"/>
    </location>
</feature>
<evidence type="ECO:0000256" key="4">
    <source>
        <dbReference type="ARBA" id="ARBA00021370"/>
    </source>
</evidence>
<name>A0A813ZS59_9BILA</name>
<feature type="domain" description="KOW" evidence="15">
    <location>
        <begin position="428"/>
        <end position="455"/>
    </location>
</feature>
<feature type="domain" description="KOW" evidence="15">
    <location>
        <begin position="602"/>
        <end position="629"/>
    </location>
</feature>
<dbReference type="Pfam" id="PF11942">
    <property type="entry name" value="Spt5_N"/>
    <property type="match status" value="1"/>
</dbReference>
<dbReference type="Pfam" id="PF23290">
    <property type="entry name" value="KOW5_SPT5"/>
    <property type="match status" value="1"/>
</dbReference>
<feature type="domain" description="KOW" evidence="15">
    <location>
        <begin position="542"/>
        <end position="565"/>
    </location>
</feature>
<evidence type="ECO:0000256" key="13">
    <source>
        <dbReference type="SAM" id="MobiDB-lite"/>
    </source>
</evidence>
<feature type="compositionally biased region" description="Polar residues" evidence="13">
    <location>
        <begin position="880"/>
        <end position="894"/>
    </location>
</feature>
<evidence type="ECO:0000256" key="8">
    <source>
        <dbReference type="ARBA" id="ARBA00023015"/>
    </source>
</evidence>
<dbReference type="Pfam" id="PF23287">
    <property type="entry name" value="KOW7_SPT5"/>
    <property type="match status" value="1"/>
</dbReference>
<dbReference type="InterPro" id="IPR039385">
    <property type="entry name" value="NGN_Euk"/>
</dbReference>
<dbReference type="InterPro" id="IPR041976">
    <property type="entry name" value="KOW_Spt5_3"/>
</dbReference>
<dbReference type="InterPro" id="IPR036691">
    <property type="entry name" value="Endo/exonu/phosph_ase_sf"/>
</dbReference>
<evidence type="ECO:0000259" key="15">
    <source>
        <dbReference type="SMART" id="SM00739"/>
    </source>
</evidence>
<dbReference type="InterPro" id="IPR005824">
    <property type="entry name" value="KOW"/>
</dbReference>
<feature type="compositionally biased region" description="Basic and acidic residues" evidence="13">
    <location>
        <begin position="134"/>
        <end position="147"/>
    </location>
</feature>
<dbReference type="CDD" id="cd06085">
    <property type="entry name" value="KOW_Spt5_5"/>
    <property type="match status" value="1"/>
</dbReference>
<keyword evidence="9" id="KW-0010">Activator</keyword>
<feature type="compositionally biased region" description="Low complexity" evidence="13">
    <location>
        <begin position="895"/>
        <end position="931"/>
    </location>
</feature>
<dbReference type="InterPro" id="IPR057934">
    <property type="entry name" value="KOW_Spt5_7"/>
</dbReference>
<dbReference type="InterPro" id="IPR041980">
    <property type="entry name" value="KOW_Spt5_6_metazoa"/>
</dbReference>
<dbReference type="SMART" id="SM00738">
    <property type="entry name" value="NGN"/>
    <property type="match status" value="1"/>
</dbReference>
<dbReference type="InterPro" id="IPR057936">
    <property type="entry name" value="KOWx_Spt5"/>
</dbReference>
<feature type="compositionally biased region" description="Basic and acidic residues" evidence="13">
    <location>
        <begin position="1"/>
        <end position="14"/>
    </location>
</feature>
<dbReference type="InterPro" id="IPR005100">
    <property type="entry name" value="NGN-domain"/>
</dbReference>
<evidence type="ECO:0000256" key="7">
    <source>
        <dbReference type="ARBA" id="ARBA00022737"/>
    </source>
</evidence>
<dbReference type="SUPFAM" id="SSF56219">
    <property type="entry name" value="DNase I-like"/>
    <property type="match status" value="1"/>
</dbReference>
<dbReference type="Pfam" id="PF23291">
    <property type="entry name" value="KOW4_SPT5"/>
    <property type="match status" value="1"/>
</dbReference>
<feature type="domain" description="KOW" evidence="15">
    <location>
        <begin position="265"/>
        <end position="292"/>
    </location>
</feature>
<dbReference type="InterPro" id="IPR036735">
    <property type="entry name" value="NGN_dom_sf"/>
</dbReference>
<keyword evidence="5" id="KW-0678">Repressor</keyword>
<dbReference type="CDD" id="cd06084">
    <property type="entry name" value="KOW_Spt5_4"/>
    <property type="match status" value="1"/>
</dbReference>
<feature type="region of interest" description="Disordered" evidence="13">
    <location>
        <begin position="309"/>
        <end position="335"/>
    </location>
</feature>
<feature type="compositionally biased region" description="Acidic residues" evidence="13">
    <location>
        <begin position="15"/>
        <end position="47"/>
    </location>
</feature>
<feature type="domain" description="KOW" evidence="15">
    <location>
        <begin position="1086"/>
        <end position="1113"/>
    </location>
</feature>
<feature type="compositionally biased region" description="Basic residues" evidence="13">
    <location>
        <begin position="51"/>
        <end position="67"/>
    </location>
</feature>
<dbReference type="GO" id="GO:0032784">
    <property type="term" value="P:regulation of DNA-templated transcription elongation"/>
    <property type="evidence" value="ECO:0007669"/>
    <property type="project" value="InterPro"/>
</dbReference>
<dbReference type="Pfam" id="PF00467">
    <property type="entry name" value="KOW"/>
    <property type="match status" value="1"/>
</dbReference>
<evidence type="ECO:0000256" key="1">
    <source>
        <dbReference type="ARBA" id="ARBA00004123"/>
    </source>
</evidence>
<dbReference type="FunFam" id="3.30.70.940:FF:000005">
    <property type="entry name" value="Transcription elongation factor SPT5"/>
    <property type="match status" value="1"/>
</dbReference>
<evidence type="ECO:0000256" key="9">
    <source>
        <dbReference type="ARBA" id="ARBA00023159"/>
    </source>
</evidence>
<comment type="similarity">
    <text evidence="2">Belongs to the SPT5 family.</text>
</comment>
<dbReference type="PANTHER" id="PTHR11125">
    <property type="entry name" value="SUPPRESSOR OF TY 5"/>
    <property type="match status" value="1"/>
</dbReference>
<dbReference type="Gene3D" id="2.30.30.30">
    <property type="match status" value="3"/>
</dbReference>
<keyword evidence="7" id="KW-0677">Repeat</keyword>
<comment type="subcellular location">
    <subcellularLocation>
        <location evidence="1">Nucleus</location>
    </subcellularLocation>
</comment>
<dbReference type="PANTHER" id="PTHR11125:SF7">
    <property type="entry name" value="TRANSCRIPTION ELONGATION FACTOR SPT5"/>
    <property type="match status" value="1"/>
</dbReference>
<feature type="compositionally biased region" description="Acidic residues" evidence="13">
    <location>
        <begin position="76"/>
        <end position="100"/>
    </location>
</feature>
<evidence type="ECO:0000256" key="12">
    <source>
        <dbReference type="ARBA" id="ARBA00029645"/>
    </source>
</evidence>
<dbReference type="CDD" id="cd09888">
    <property type="entry name" value="NGN_Euk"/>
    <property type="match status" value="1"/>
</dbReference>
<dbReference type="InterPro" id="IPR041978">
    <property type="entry name" value="KOW_Spt5_5"/>
</dbReference>
<dbReference type="InterPro" id="IPR008991">
    <property type="entry name" value="Translation_prot_SH3-like_sf"/>
</dbReference>
<dbReference type="InterPro" id="IPR022581">
    <property type="entry name" value="Spt5_N"/>
</dbReference>
<feature type="domain" description="NusG-like N-terminal" evidence="14">
    <location>
        <begin position="171"/>
        <end position="260"/>
    </location>
</feature>
<evidence type="ECO:0000313" key="17">
    <source>
        <dbReference type="Proteomes" id="UP000663832"/>
    </source>
</evidence>
<feature type="compositionally biased region" description="Low complexity" evidence="13">
    <location>
        <begin position="979"/>
        <end position="992"/>
    </location>
</feature>
<dbReference type="GO" id="GO:0006368">
    <property type="term" value="P:transcription elongation by RNA polymerase II"/>
    <property type="evidence" value="ECO:0007669"/>
    <property type="project" value="TreeGrafter"/>
</dbReference>
<dbReference type="GO" id="GO:0006357">
    <property type="term" value="P:regulation of transcription by RNA polymerase II"/>
    <property type="evidence" value="ECO:0007669"/>
    <property type="project" value="InterPro"/>
</dbReference>
<evidence type="ECO:0000256" key="5">
    <source>
        <dbReference type="ARBA" id="ARBA00022491"/>
    </source>
</evidence>
<dbReference type="InterPro" id="IPR041973">
    <property type="entry name" value="KOW_Spt5_1"/>
</dbReference>
<dbReference type="Pfam" id="PF23284">
    <property type="entry name" value="KOW2_Spt5"/>
    <property type="match status" value="1"/>
</dbReference>
<dbReference type="Pfam" id="PF23288">
    <property type="entry name" value="KOW6_SPT5"/>
    <property type="match status" value="1"/>
</dbReference>
<dbReference type="CDD" id="cd06082">
    <property type="entry name" value="KOW_Spt5_2"/>
    <property type="match status" value="1"/>
</dbReference>
<keyword evidence="17" id="KW-1185">Reference proteome</keyword>
<feature type="compositionally biased region" description="Polar residues" evidence="13">
    <location>
        <begin position="317"/>
        <end position="330"/>
    </location>
</feature>
<dbReference type="Pfam" id="PF23042">
    <property type="entry name" value="KOW1_SPT5"/>
    <property type="match status" value="1"/>
</dbReference>
<evidence type="ECO:0000256" key="11">
    <source>
        <dbReference type="ARBA" id="ARBA00023242"/>
    </source>
</evidence>
<dbReference type="Pfam" id="PF03439">
    <property type="entry name" value="Spt5-NGN"/>
    <property type="match status" value="1"/>
</dbReference>
<keyword evidence="11" id="KW-0539">Nucleus</keyword>
<evidence type="ECO:0000256" key="3">
    <source>
        <dbReference type="ARBA" id="ARBA00020181"/>
    </source>
</evidence>
<dbReference type="InterPro" id="IPR041975">
    <property type="entry name" value="KOW_Spt5_2"/>
</dbReference>
<comment type="caution">
    <text evidence="16">The sequence shown here is derived from an EMBL/GenBank/DDBJ whole genome shotgun (WGS) entry which is preliminary data.</text>
</comment>
<dbReference type="Pfam" id="PF03372">
    <property type="entry name" value="Exo_endo_phos"/>
    <property type="match status" value="1"/>
</dbReference>
<dbReference type="SMART" id="SM00739">
    <property type="entry name" value="KOW"/>
    <property type="match status" value="7"/>
</dbReference>
<dbReference type="FunFam" id="2.30.30.30:FF:000013">
    <property type="entry name" value="Transcription elongation factor SPT5"/>
    <property type="match status" value="1"/>
</dbReference>
<feature type="region of interest" description="Disordered" evidence="13">
    <location>
        <begin position="1"/>
        <end position="105"/>
    </location>
</feature>
<dbReference type="SUPFAM" id="SSF50104">
    <property type="entry name" value="Translation proteins SH3-like domain"/>
    <property type="match status" value="1"/>
</dbReference>
<dbReference type="Gene3D" id="3.60.10.10">
    <property type="entry name" value="Endonuclease/exonuclease/phosphatase"/>
    <property type="match status" value="1"/>
</dbReference>
<dbReference type="GO" id="GO:0003824">
    <property type="term" value="F:catalytic activity"/>
    <property type="evidence" value="ECO:0007669"/>
    <property type="project" value="InterPro"/>
</dbReference>
<dbReference type="Gene3D" id="3.30.70.940">
    <property type="entry name" value="NusG, N-terminal domain"/>
    <property type="match status" value="1"/>
</dbReference>
<feature type="domain" description="KOW" evidence="15">
    <location>
        <begin position="480"/>
        <end position="507"/>
    </location>
</feature>
<dbReference type="InterPro" id="IPR039659">
    <property type="entry name" value="SPT5"/>
</dbReference>
<evidence type="ECO:0000256" key="6">
    <source>
        <dbReference type="ARBA" id="ARBA00022553"/>
    </source>
</evidence>
<dbReference type="Pfam" id="PF23037">
    <property type="entry name" value="KOWx_SPT5"/>
    <property type="match status" value="1"/>
</dbReference>
<dbReference type="GO" id="GO:0032044">
    <property type="term" value="C:DSIF complex"/>
    <property type="evidence" value="ECO:0007669"/>
    <property type="project" value="TreeGrafter"/>
</dbReference>
<feature type="region of interest" description="Disordered" evidence="13">
    <location>
        <begin position="658"/>
        <end position="724"/>
    </location>
</feature>
<protein>
    <recommendedName>
        <fullName evidence="3">Transcription elongation factor SPT5</fullName>
    </recommendedName>
    <alternativeName>
        <fullName evidence="12">DRB sensitivity-inducing factor large subunit</fullName>
    </alternativeName>
    <alternativeName>
        <fullName evidence="4">Transcription elongation factor spt5</fullName>
    </alternativeName>
</protein>
<dbReference type="CDD" id="cd06081">
    <property type="entry name" value="KOW_Spt5_1"/>
    <property type="match status" value="1"/>
</dbReference>
<evidence type="ECO:0000259" key="14">
    <source>
        <dbReference type="SMART" id="SM00738"/>
    </source>
</evidence>
<dbReference type="InterPro" id="IPR014722">
    <property type="entry name" value="Rib_uL2_dom2"/>
</dbReference>
<sequence>MSDTEDRKGKRKVSDDEDEEVDEEEDEEEQEDDEDEDDEDEEDDDDESSSRRKREGHQQKRKKKKISGKQFIIAEADVDEDEEEEDEGDEPEDGFVETDIPDTTAADMYRAGRSKFPIAQEEMDPVELEKYFKDRYGRKDPRGRGEHDDDYDDDQVPDEITQQSLLPDVKSPNLWPVKCRIGEERQTALLLMRKFLALENDEKALQIKSVIVKEGDRGYIYIEAFKSNHVKAACDDIRALNVQNLQMVPIKGMTDILRVVKTTYGIKKGSWVRVKRGIYRDDLAKVEQCDMGQNLVTLKLIPRIDYAKKRGGPRGGSSDQSGIVPESNQPFKKKNRFAFKRPPPKLFDETAVEAAGGQIKRDYEYRSFEGGKYDEKGFLIKNFPLQAVSADGINPSISELDKFEETIDGPESNISINKSKASKNDLLSFAPGDQVEVCEGELINLQGTIVGIDGDSIRILPKHEALKDEIPFKANELRKYFSVGNHVKVLNGRYEGETGMIVGIDGIKAIVLSDGTKDEMPVRTSDLQICKETATGVDSSGQFQLKDLVNISADKVGVIVRIEKERLHVLTMDGKTQVVPIQSVTKRKINRNATALDSQNNNLNSGDIVNVVDGPNSNRQGQIKHLYRHFVFIFCRTLTENSGIFVAKARNLLLAGGTSRISSSPSMPVNAPYMSPRTMGTPSPHTSTSSAGGGSGGSSSIHSNSPSAGSRTPNSGGGGAMKAPFSAVNNIRRDTALIGQTVRISQGPYKGYVGIVKDATESTCKIELHAKCQTITVDRNRIVSTTNVPRQPGEMSHYFTTPLHGSQTPSYAAFGSRTPMIGNQTPMHDGSRTPHYGNMTPRHDGSMTPHAHGGASAWDPTYATTPRVDYDDDDGPSPFATLNPTTPSYSHLTDSLSSGLGNSNSNNSSSINNSSSSTTLGVSSLLNSSGGPTSVSSNISAGAYSPYSNHPTPSPAMQMDYQPYSSHIPTPGASGGGFSSSSNNNGPPDQSPAGNYAYSPSINITPVTPSAQYAPMSTSLDFDSISNNDWHVEGLYVRIKIAIEDESIHVGMIGIIQSISNGVCTVHFPQQDRRAVVPLHHMEPVTPLQNDKIYVIGGDNKGASGDLLSVDNQDGVVRLHDNISDDDWGSSRWLNDFSSNEVFVGDFSLKAILSKNRRRKFIRPVAPYLKDSCANPNDVCTFNVLAPCYKRLSSERDRESAYKSQWQTRHLSIIALLQSLQVNLICLQEFWLDEPSFIDLYESKLSSKYSFHYVRRTKNLDDGLAILVDKSQFKVVEKCELLLHDIGNRVGLLLNLEHNGQRLLIVNIHLTFPHNSFDRRLRLSQIKKFLELIHEYQVKHNLLNNCSIILCGDFNSSWENDPVYQLVLEQQLQSSYFIVHKKEPGVTHLTHRDEQLGVDFIFYQSTIFQPISSELIPRGCDTHSWNDGSKWNLSDHRAILTTFQYNNDKQQTKNDL</sequence>
<keyword evidence="8" id="KW-0805">Transcription regulation</keyword>
<keyword evidence="10" id="KW-0804">Transcription</keyword>
<accession>A0A813ZS59</accession>
<evidence type="ECO:0000256" key="10">
    <source>
        <dbReference type="ARBA" id="ARBA00023163"/>
    </source>
</evidence>
<feature type="region of interest" description="Disordered" evidence="13">
    <location>
        <begin position="831"/>
        <end position="998"/>
    </location>
</feature>
<dbReference type="CDD" id="cd06083">
    <property type="entry name" value="KOW_Spt5_3"/>
    <property type="match status" value="1"/>
</dbReference>
<dbReference type="InterPro" id="IPR005135">
    <property type="entry name" value="Endo/exonuclease/phosphatase"/>
</dbReference>
<organism evidence="16 17">
    <name type="scientific">Adineta steineri</name>
    <dbReference type="NCBI Taxonomy" id="433720"/>
    <lineage>
        <taxon>Eukaryota</taxon>
        <taxon>Metazoa</taxon>
        <taxon>Spiralia</taxon>
        <taxon>Gnathifera</taxon>
        <taxon>Rotifera</taxon>
        <taxon>Eurotatoria</taxon>
        <taxon>Bdelloidea</taxon>
        <taxon>Adinetida</taxon>
        <taxon>Adinetidae</taxon>
        <taxon>Adineta</taxon>
    </lineage>
</organism>
<feature type="compositionally biased region" description="Low complexity" evidence="13">
    <location>
        <begin position="680"/>
        <end position="690"/>
    </location>
</feature>
<evidence type="ECO:0000256" key="2">
    <source>
        <dbReference type="ARBA" id="ARBA00006956"/>
    </source>
</evidence>
<dbReference type="InterPro" id="IPR006645">
    <property type="entry name" value="NGN-like_dom"/>
</dbReference>
<feature type="domain" description="KOW" evidence="15">
    <location>
        <begin position="735"/>
        <end position="762"/>
    </location>
</feature>
<dbReference type="EMBL" id="CAJNOM010000043">
    <property type="protein sequence ID" value="CAF0902476.1"/>
    <property type="molecule type" value="Genomic_DNA"/>
</dbReference>
<evidence type="ECO:0000313" key="16">
    <source>
        <dbReference type="EMBL" id="CAF0902476.1"/>
    </source>
</evidence>
<dbReference type="GO" id="GO:0003729">
    <property type="term" value="F:mRNA binding"/>
    <property type="evidence" value="ECO:0007669"/>
    <property type="project" value="TreeGrafter"/>
</dbReference>
<dbReference type="OrthoDB" id="28901at2759"/>